<dbReference type="HOGENOM" id="CLU_1263617_0_0_1"/>
<feature type="compositionally biased region" description="Polar residues" evidence="1">
    <location>
        <begin position="86"/>
        <end position="103"/>
    </location>
</feature>
<proteinExistence type="predicted"/>
<dbReference type="EnsemblProtists" id="EKX51430">
    <property type="protein sequence ID" value="EKX51430"/>
    <property type="gene ID" value="GUITHDRAFT_150903"/>
</dbReference>
<organism evidence="2">
    <name type="scientific">Guillardia theta (strain CCMP2712)</name>
    <name type="common">Cryptophyte</name>
    <dbReference type="NCBI Taxonomy" id="905079"/>
    <lineage>
        <taxon>Eukaryota</taxon>
        <taxon>Cryptophyceae</taxon>
        <taxon>Pyrenomonadales</taxon>
        <taxon>Geminigeraceae</taxon>
        <taxon>Guillardia</taxon>
    </lineage>
</organism>
<feature type="region of interest" description="Disordered" evidence="1">
    <location>
        <begin position="73"/>
        <end position="108"/>
    </location>
</feature>
<reference evidence="4" key="2">
    <citation type="submission" date="2012-11" db="EMBL/GenBank/DDBJ databases">
        <authorList>
            <person name="Kuo A."/>
            <person name="Curtis B.A."/>
            <person name="Tanifuji G."/>
            <person name="Burki F."/>
            <person name="Gruber A."/>
            <person name="Irimia M."/>
            <person name="Maruyama S."/>
            <person name="Arias M.C."/>
            <person name="Ball S.G."/>
            <person name="Gile G.H."/>
            <person name="Hirakawa Y."/>
            <person name="Hopkins J.F."/>
            <person name="Rensing S.A."/>
            <person name="Schmutz J."/>
            <person name="Symeonidi A."/>
            <person name="Elias M."/>
            <person name="Eveleigh R.J."/>
            <person name="Herman E.K."/>
            <person name="Klute M.J."/>
            <person name="Nakayama T."/>
            <person name="Obornik M."/>
            <person name="Reyes-Prieto A."/>
            <person name="Armbrust E.V."/>
            <person name="Aves S.J."/>
            <person name="Beiko R.G."/>
            <person name="Coutinho P."/>
            <person name="Dacks J.B."/>
            <person name="Durnford D.G."/>
            <person name="Fast N.M."/>
            <person name="Green B.R."/>
            <person name="Grisdale C."/>
            <person name="Hempe F."/>
            <person name="Henrissat B."/>
            <person name="Hoppner M.P."/>
            <person name="Ishida K.-I."/>
            <person name="Kim E."/>
            <person name="Koreny L."/>
            <person name="Kroth P.G."/>
            <person name="Liu Y."/>
            <person name="Malik S.-B."/>
            <person name="Maier U.G."/>
            <person name="McRose D."/>
            <person name="Mock T."/>
            <person name="Neilson J.A."/>
            <person name="Onodera N.T."/>
            <person name="Poole A.M."/>
            <person name="Pritham E.J."/>
            <person name="Richards T.A."/>
            <person name="Rocap G."/>
            <person name="Roy S.W."/>
            <person name="Sarai C."/>
            <person name="Schaack S."/>
            <person name="Shirato S."/>
            <person name="Slamovits C.H."/>
            <person name="Spencer D.F."/>
            <person name="Suzuki S."/>
            <person name="Worden A.Z."/>
            <person name="Zauner S."/>
            <person name="Barry K."/>
            <person name="Bell C."/>
            <person name="Bharti A.K."/>
            <person name="Crow J.A."/>
            <person name="Grimwood J."/>
            <person name="Kramer R."/>
            <person name="Lindquist E."/>
            <person name="Lucas S."/>
            <person name="Salamov A."/>
            <person name="McFadden G.I."/>
            <person name="Lane C.E."/>
            <person name="Keeling P.J."/>
            <person name="Gray M.W."/>
            <person name="Grigoriev I.V."/>
            <person name="Archibald J.M."/>
        </authorList>
    </citation>
    <scope>NUCLEOTIDE SEQUENCE</scope>
    <source>
        <strain evidence="4">CCMP2712</strain>
    </source>
</reference>
<evidence type="ECO:0000313" key="4">
    <source>
        <dbReference type="Proteomes" id="UP000011087"/>
    </source>
</evidence>
<gene>
    <name evidence="2" type="ORF">GUITHDRAFT_150903</name>
</gene>
<dbReference type="KEGG" id="gtt:GUITHDRAFT_150903"/>
<dbReference type="Proteomes" id="UP000011087">
    <property type="component" value="Unassembled WGS sequence"/>
</dbReference>
<evidence type="ECO:0000313" key="3">
    <source>
        <dbReference type="EnsemblProtists" id="EKX51430"/>
    </source>
</evidence>
<sequence length="219" mass="24842">MFRSHSLNEKLEALRSCYDAGSISLQAFRFLKQAFLDLEDASAGLQRVPSRGKEEKRRQEVASLFPTTQAGFSWETTKQSNDRRLSTTFQRRSTRQATSTAGTESEEKMMRSYIPRRRSDVSICHYGAFNGTEKATEVLVFSPLSSNCSPRRHSPVAAEEAMDTSSFALRSQQEPRMSTTQMMQQAFARERWITSADSIVLSPGEVPQQYRMVPGRNLH</sequence>
<dbReference type="EMBL" id="JH992975">
    <property type="protein sequence ID" value="EKX51430.1"/>
    <property type="molecule type" value="Genomic_DNA"/>
</dbReference>
<keyword evidence="4" id="KW-1185">Reference proteome</keyword>
<dbReference type="RefSeq" id="XP_005838410.1">
    <property type="nucleotide sequence ID" value="XM_005838353.1"/>
</dbReference>
<dbReference type="PaxDb" id="55529-EKX51430"/>
<evidence type="ECO:0000256" key="1">
    <source>
        <dbReference type="SAM" id="MobiDB-lite"/>
    </source>
</evidence>
<evidence type="ECO:0000313" key="2">
    <source>
        <dbReference type="EMBL" id="EKX51430.1"/>
    </source>
</evidence>
<reference evidence="2 4" key="1">
    <citation type="journal article" date="2012" name="Nature">
        <title>Algal genomes reveal evolutionary mosaicism and the fate of nucleomorphs.</title>
        <authorList>
            <consortium name="DOE Joint Genome Institute"/>
            <person name="Curtis B.A."/>
            <person name="Tanifuji G."/>
            <person name="Burki F."/>
            <person name="Gruber A."/>
            <person name="Irimia M."/>
            <person name="Maruyama S."/>
            <person name="Arias M.C."/>
            <person name="Ball S.G."/>
            <person name="Gile G.H."/>
            <person name="Hirakawa Y."/>
            <person name="Hopkins J.F."/>
            <person name="Kuo A."/>
            <person name="Rensing S.A."/>
            <person name="Schmutz J."/>
            <person name="Symeonidi A."/>
            <person name="Elias M."/>
            <person name="Eveleigh R.J."/>
            <person name="Herman E.K."/>
            <person name="Klute M.J."/>
            <person name="Nakayama T."/>
            <person name="Obornik M."/>
            <person name="Reyes-Prieto A."/>
            <person name="Armbrust E.V."/>
            <person name="Aves S.J."/>
            <person name="Beiko R.G."/>
            <person name="Coutinho P."/>
            <person name="Dacks J.B."/>
            <person name="Durnford D.G."/>
            <person name="Fast N.M."/>
            <person name="Green B.R."/>
            <person name="Grisdale C.J."/>
            <person name="Hempel F."/>
            <person name="Henrissat B."/>
            <person name="Hoppner M.P."/>
            <person name="Ishida K."/>
            <person name="Kim E."/>
            <person name="Koreny L."/>
            <person name="Kroth P.G."/>
            <person name="Liu Y."/>
            <person name="Malik S.B."/>
            <person name="Maier U.G."/>
            <person name="McRose D."/>
            <person name="Mock T."/>
            <person name="Neilson J.A."/>
            <person name="Onodera N.T."/>
            <person name="Poole A.M."/>
            <person name="Pritham E.J."/>
            <person name="Richards T.A."/>
            <person name="Rocap G."/>
            <person name="Roy S.W."/>
            <person name="Sarai C."/>
            <person name="Schaack S."/>
            <person name="Shirato S."/>
            <person name="Slamovits C.H."/>
            <person name="Spencer D.F."/>
            <person name="Suzuki S."/>
            <person name="Worden A.Z."/>
            <person name="Zauner S."/>
            <person name="Barry K."/>
            <person name="Bell C."/>
            <person name="Bharti A.K."/>
            <person name="Crow J.A."/>
            <person name="Grimwood J."/>
            <person name="Kramer R."/>
            <person name="Lindquist E."/>
            <person name="Lucas S."/>
            <person name="Salamov A."/>
            <person name="McFadden G.I."/>
            <person name="Lane C.E."/>
            <person name="Keeling P.J."/>
            <person name="Gray M.W."/>
            <person name="Grigoriev I.V."/>
            <person name="Archibald J.M."/>
        </authorList>
    </citation>
    <scope>NUCLEOTIDE SEQUENCE</scope>
    <source>
        <strain evidence="2 4">CCMP2712</strain>
    </source>
</reference>
<dbReference type="GeneID" id="17308064"/>
<dbReference type="AlphaFoldDB" id="L1JTA6"/>
<reference evidence="3" key="3">
    <citation type="submission" date="2015-06" db="UniProtKB">
        <authorList>
            <consortium name="EnsemblProtists"/>
        </authorList>
    </citation>
    <scope>IDENTIFICATION</scope>
</reference>
<protein>
    <submittedName>
        <fullName evidence="2 3">Uncharacterized protein</fullName>
    </submittedName>
</protein>
<accession>L1JTA6</accession>
<name>L1JTA6_GUITC</name>